<gene>
    <name evidence="8" type="primary">oprF</name>
    <name evidence="8" type="ORF">NCTC9935_00602</name>
</gene>
<dbReference type="Pfam" id="PF00691">
    <property type="entry name" value="OmpA"/>
    <property type="match status" value="1"/>
</dbReference>
<evidence type="ECO:0000256" key="6">
    <source>
        <dbReference type="SAM" id="SignalP"/>
    </source>
</evidence>
<dbReference type="InterPro" id="IPR050330">
    <property type="entry name" value="Bact_OuterMem_StrucFunc"/>
</dbReference>
<feature type="signal peptide" evidence="6">
    <location>
        <begin position="1"/>
        <end position="27"/>
    </location>
</feature>
<dbReference type="InterPro" id="IPR006311">
    <property type="entry name" value="TAT_signal"/>
</dbReference>
<comment type="subcellular location">
    <subcellularLocation>
        <location evidence="1">Cell outer membrane</location>
    </subcellularLocation>
</comment>
<organism evidence="8 9">
    <name type="scientific">Schaalia odontolytica</name>
    <dbReference type="NCBI Taxonomy" id="1660"/>
    <lineage>
        <taxon>Bacteria</taxon>
        <taxon>Bacillati</taxon>
        <taxon>Actinomycetota</taxon>
        <taxon>Actinomycetes</taxon>
        <taxon>Actinomycetales</taxon>
        <taxon>Actinomycetaceae</taxon>
        <taxon>Schaalia</taxon>
    </lineage>
</organism>
<evidence type="ECO:0000256" key="2">
    <source>
        <dbReference type="ARBA" id="ARBA00023136"/>
    </source>
</evidence>
<reference evidence="8 9" key="1">
    <citation type="submission" date="2018-06" db="EMBL/GenBank/DDBJ databases">
        <authorList>
            <consortium name="Pathogen Informatics"/>
            <person name="Doyle S."/>
        </authorList>
    </citation>
    <scope>NUCLEOTIDE SEQUENCE [LARGE SCALE GENOMIC DNA]</scope>
    <source>
        <strain evidence="8 9">NCTC9935</strain>
    </source>
</reference>
<feature type="domain" description="OmpA-like" evidence="7">
    <location>
        <begin position="63"/>
        <end position="177"/>
    </location>
</feature>
<dbReference type="EMBL" id="UAPR01000002">
    <property type="protein sequence ID" value="SPT55109.1"/>
    <property type="molecule type" value="Genomic_DNA"/>
</dbReference>
<dbReference type="PANTHER" id="PTHR30329:SF21">
    <property type="entry name" value="LIPOPROTEIN YIAD-RELATED"/>
    <property type="match status" value="1"/>
</dbReference>
<dbReference type="PROSITE" id="PS51318">
    <property type="entry name" value="TAT"/>
    <property type="match status" value="1"/>
</dbReference>
<keyword evidence="3" id="KW-0998">Cell outer membrane</keyword>
<dbReference type="Gene3D" id="3.30.1330.60">
    <property type="entry name" value="OmpA-like domain"/>
    <property type="match status" value="1"/>
</dbReference>
<dbReference type="SUPFAM" id="SSF103088">
    <property type="entry name" value="OmpA-like"/>
    <property type="match status" value="1"/>
</dbReference>
<keyword evidence="9" id="KW-1185">Reference proteome</keyword>
<evidence type="ECO:0000256" key="3">
    <source>
        <dbReference type="ARBA" id="ARBA00023237"/>
    </source>
</evidence>
<feature type="chain" id="PRO_5016018309" evidence="6">
    <location>
        <begin position="28"/>
        <end position="177"/>
    </location>
</feature>
<dbReference type="OrthoDB" id="5166631at2"/>
<keyword evidence="2 4" id="KW-0472">Membrane</keyword>
<evidence type="ECO:0000313" key="9">
    <source>
        <dbReference type="Proteomes" id="UP000250192"/>
    </source>
</evidence>
<dbReference type="AlphaFoldDB" id="A0A2X0U064"/>
<dbReference type="PRINTS" id="PR01021">
    <property type="entry name" value="OMPADOMAIN"/>
</dbReference>
<dbReference type="GO" id="GO:0009279">
    <property type="term" value="C:cell outer membrane"/>
    <property type="evidence" value="ECO:0007669"/>
    <property type="project" value="UniProtKB-SubCell"/>
</dbReference>
<evidence type="ECO:0000259" key="7">
    <source>
        <dbReference type="PROSITE" id="PS51123"/>
    </source>
</evidence>
<dbReference type="PROSITE" id="PS51123">
    <property type="entry name" value="OMPA_2"/>
    <property type="match status" value="1"/>
</dbReference>
<protein>
    <submittedName>
        <fullName evidence="8">Outer membrane porin F</fullName>
    </submittedName>
</protein>
<evidence type="ECO:0000256" key="5">
    <source>
        <dbReference type="SAM" id="MobiDB-lite"/>
    </source>
</evidence>
<sequence length="177" mass="18660">MTMMRRRAVAAAALALVAAVGASPALAADKVEWPVATIEFPEPVKIIFSVSTIDGAVATAEQPDATVTTLSGDVNFEVDSDQLTARAKEVLDSLASEWTKAKPSTVSVMGHTDSVADDAHNLDLSKRRAKAVGDYLTGKVPGLSITTDGKGEAEPIGDNETDEGRAQNRRVEIRAQK</sequence>
<name>A0A2X0U064_9ACTO</name>
<dbReference type="CDD" id="cd07185">
    <property type="entry name" value="OmpA_C-like"/>
    <property type="match status" value="1"/>
</dbReference>
<dbReference type="InterPro" id="IPR006665">
    <property type="entry name" value="OmpA-like"/>
</dbReference>
<feature type="region of interest" description="Disordered" evidence="5">
    <location>
        <begin position="141"/>
        <end position="177"/>
    </location>
</feature>
<dbReference type="InterPro" id="IPR006664">
    <property type="entry name" value="OMP_bac"/>
</dbReference>
<evidence type="ECO:0000313" key="8">
    <source>
        <dbReference type="EMBL" id="SPT55109.1"/>
    </source>
</evidence>
<dbReference type="GeneID" id="93758069"/>
<keyword evidence="6" id="KW-0732">Signal</keyword>
<dbReference type="InterPro" id="IPR036737">
    <property type="entry name" value="OmpA-like_sf"/>
</dbReference>
<dbReference type="RefSeq" id="WP_111823186.1">
    <property type="nucleotide sequence ID" value="NZ_CBDERX010000066.1"/>
</dbReference>
<dbReference type="PANTHER" id="PTHR30329">
    <property type="entry name" value="STATOR ELEMENT OF FLAGELLAR MOTOR COMPLEX"/>
    <property type="match status" value="1"/>
</dbReference>
<evidence type="ECO:0000256" key="1">
    <source>
        <dbReference type="ARBA" id="ARBA00004442"/>
    </source>
</evidence>
<accession>A0A2X0U064</accession>
<dbReference type="Proteomes" id="UP000250192">
    <property type="component" value="Unassembled WGS sequence"/>
</dbReference>
<evidence type="ECO:0000256" key="4">
    <source>
        <dbReference type="PROSITE-ProRule" id="PRU00473"/>
    </source>
</evidence>
<proteinExistence type="predicted"/>
<feature type="compositionally biased region" description="Basic and acidic residues" evidence="5">
    <location>
        <begin position="162"/>
        <end position="177"/>
    </location>
</feature>